<dbReference type="InterPro" id="IPR007867">
    <property type="entry name" value="GMC_OxRtase_C"/>
</dbReference>
<evidence type="ECO:0000256" key="1">
    <source>
        <dbReference type="ARBA" id="ARBA00001974"/>
    </source>
</evidence>
<keyword evidence="4 6" id="KW-0274">FAD</keyword>
<feature type="binding site" evidence="6">
    <location>
        <position position="270"/>
    </location>
    <ligand>
        <name>FAD</name>
        <dbReference type="ChEBI" id="CHEBI:57692"/>
    </ligand>
</feature>
<dbReference type="Gene3D" id="3.50.50.60">
    <property type="entry name" value="FAD/NAD(P)-binding domain"/>
    <property type="match status" value="1"/>
</dbReference>
<evidence type="ECO:0000259" key="8">
    <source>
        <dbReference type="PROSITE" id="PS00623"/>
    </source>
</evidence>
<keyword evidence="3 7" id="KW-0285">Flavoprotein</keyword>
<dbReference type="GO" id="GO:0050660">
    <property type="term" value="F:flavin adenine dinucleotide binding"/>
    <property type="evidence" value="ECO:0007669"/>
    <property type="project" value="InterPro"/>
</dbReference>
<evidence type="ECO:0000256" key="6">
    <source>
        <dbReference type="PIRSR" id="PIRSR000137-2"/>
    </source>
</evidence>
<protein>
    <recommendedName>
        <fullName evidence="8 9">Glucose-methanol-choline oxidoreductase N-terminal domain-containing protein</fullName>
    </recommendedName>
</protein>
<comment type="similarity">
    <text evidence="2 7">Belongs to the GMC oxidoreductase family.</text>
</comment>
<comment type="caution">
    <text evidence="10">The sequence shown here is derived from an EMBL/GenBank/DDBJ whole genome shotgun (WGS) entry which is preliminary data.</text>
</comment>
<dbReference type="Pfam" id="PF00732">
    <property type="entry name" value="GMC_oxred_N"/>
    <property type="match status" value="1"/>
</dbReference>
<dbReference type="SUPFAM" id="SSF51905">
    <property type="entry name" value="FAD/NAD(P)-binding domain"/>
    <property type="match status" value="1"/>
</dbReference>
<sequence length="650" mass="70262">MSWFSFFSRRGPKDSPLEECAALTQAQPDTPASQAPEPPAGAPKYDIIIIGAGTAGSVLANRLSADGTRNVLVLEKGTYMSDALSKIPLISAARAFQEFYTTMIKSVPQTGLGGKQHALQIGRMVGGSSAINATVYTRGAHCEFDSWECKGWSGAELDKYFVNSETCHAEPEHGRLAPSRGTSGPWHVRIPLPTLGFNAPLLTAMDRLGIARTVDPHAYKNGEGPVSTGSWTTQTSQKADGTRHHAGFAYLSEDVLRDRTNLKLCIDAGVERVHLEREDGILRAKGVWVTQKGKVYYARSKHIIVSSGSIFSPCILQRSGLGPAPLLKSLSIPVLEDIPGVGSNLMDHVLVPLHFSIPLAHSAYSLAHGYRIVPTLISSIYTWLRTGRGMFSTPCLTESMSYFCSKHVETLPESEATAPGRIRLRCKNVRSQVTDIELSATGIHADTAMPHYYGLGPRGVLAFLCFLVKPKSTGTIQITSSKEADFPQVDPAYFQEQCDIEALRIGVRVALSVAARMRHELQYDIGPASVPGWNSEKGGWDEELLPAIESSEDAELSPEFSFVDPVKISDATIDIFIRKHAYGAQHMSSTCRMGNASAGAVVDPISLEVHGTKGLHVCDASIFPRVLSAHPTAAVIACAEKFADTQATSF</sequence>
<evidence type="ECO:0000256" key="2">
    <source>
        <dbReference type="ARBA" id="ARBA00010790"/>
    </source>
</evidence>
<reference evidence="10" key="1">
    <citation type="journal article" date="2023" name="PhytoFront">
        <title>Draft Genome Resources of Seven Strains of Tilletia horrida, Causal Agent of Kernel Smut of Rice.</title>
        <authorList>
            <person name="Khanal S."/>
            <person name="Antony Babu S."/>
            <person name="Zhou X.G."/>
        </authorList>
    </citation>
    <scope>NUCLEOTIDE SEQUENCE</scope>
    <source>
        <strain evidence="10">TX6</strain>
    </source>
</reference>
<dbReference type="InterPro" id="IPR000172">
    <property type="entry name" value="GMC_OxRdtase_N"/>
</dbReference>
<feature type="domain" description="Glucose-methanol-choline oxidoreductase N-terminal" evidence="8">
    <location>
        <begin position="122"/>
        <end position="145"/>
    </location>
</feature>
<dbReference type="EMBL" id="JAPDMZ010000014">
    <property type="protein sequence ID" value="KAK0556540.1"/>
    <property type="molecule type" value="Genomic_DNA"/>
</dbReference>
<dbReference type="AlphaFoldDB" id="A0AAN6GUE9"/>
<accession>A0AAN6GUE9</accession>
<feature type="active site" description="Proton donor" evidence="5">
    <location>
        <position position="586"/>
    </location>
</feature>
<feature type="domain" description="Glucose-methanol-choline oxidoreductase N-terminal" evidence="9">
    <location>
        <begin position="308"/>
        <end position="322"/>
    </location>
</feature>
<dbReference type="PIRSF" id="PIRSF000137">
    <property type="entry name" value="Alcohol_oxidase"/>
    <property type="match status" value="1"/>
</dbReference>
<evidence type="ECO:0000256" key="3">
    <source>
        <dbReference type="ARBA" id="ARBA00022630"/>
    </source>
</evidence>
<dbReference type="InterPro" id="IPR036188">
    <property type="entry name" value="FAD/NAD-bd_sf"/>
</dbReference>
<keyword evidence="11" id="KW-1185">Reference proteome</keyword>
<dbReference type="GO" id="GO:0016614">
    <property type="term" value="F:oxidoreductase activity, acting on CH-OH group of donors"/>
    <property type="evidence" value="ECO:0007669"/>
    <property type="project" value="InterPro"/>
</dbReference>
<evidence type="ECO:0000313" key="10">
    <source>
        <dbReference type="EMBL" id="KAK0556540.1"/>
    </source>
</evidence>
<evidence type="ECO:0000313" key="11">
    <source>
        <dbReference type="Proteomes" id="UP001176517"/>
    </source>
</evidence>
<dbReference type="SUPFAM" id="SSF54373">
    <property type="entry name" value="FAD-linked reductases, C-terminal domain"/>
    <property type="match status" value="1"/>
</dbReference>
<feature type="binding site" evidence="6">
    <location>
        <begin position="132"/>
        <end position="135"/>
    </location>
    <ligand>
        <name>FAD</name>
        <dbReference type="ChEBI" id="CHEBI:57692"/>
    </ligand>
</feature>
<dbReference type="PROSITE" id="PS00624">
    <property type="entry name" value="GMC_OXRED_2"/>
    <property type="match status" value="1"/>
</dbReference>
<dbReference type="InterPro" id="IPR012132">
    <property type="entry name" value="GMC_OxRdtase"/>
</dbReference>
<name>A0AAN6GUE9_9BASI</name>
<evidence type="ECO:0000256" key="4">
    <source>
        <dbReference type="ARBA" id="ARBA00022827"/>
    </source>
</evidence>
<dbReference type="Pfam" id="PF05199">
    <property type="entry name" value="GMC_oxred_C"/>
    <property type="match status" value="1"/>
</dbReference>
<evidence type="ECO:0000259" key="9">
    <source>
        <dbReference type="PROSITE" id="PS00624"/>
    </source>
</evidence>
<comment type="cofactor">
    <cofactor evidence="1 6">
        <name>FAD</name>
        <dbReference type="ChEBI" id="CHEBI:57692"/>
    </cofactor>
</comment>
<dbReference type="PANTHER" id="PTHR11552:SF147">
    <property type="entry name" value="CHOLINE DEHYDROGENASE, MITOCHONDRIAL"/>
    <property type="match status" value="1"/>
</dbReference>
<dbReference type="PANTHER" id="PTHR11552">
    <property type="entry name" value="GLUCOSE-METHANOL-CHOLINE GMC OXIDOREDUCTASE"/>
    <property type="match status" value="1"/>
</dbReference>
<dbReference type="Gene3D" id="3.30.560.10">
    <property type="entry name" value="Glucose Oxidase, domain 3"/>
    <property type="match status" value="1"/>
</dbReference>
<feature type="binding site" evidence="6">
    <location>
        <position position="395"/>
    </location>
    <ligand>
        <name>substrate</name>
    </ligand>
</feature>
<gene>
    <name evidence="10" type="ORF">OC846_001109</name>
</gene>
<organism evidence="10 11">
    <name type="scientific">Tilletia horrida</name>
    <dbReference type="NCBI Taxonomy" id="155126"/>
    <lineage>
        <taxon>Eukaryota</taxon>
        <taxon>Fungi</taxon>
        <taxon>Dikarya</taxon>
        <taxon>Basidiomycota</taxon>
        <taxon>Ustilaginomycotina</taxon>
        <taxon>Exobasidiomycetes</taxon>
        <taxon>Tilletiales</taxon>
        <taxon>Tilletiaceae</taxon>
        <taxon>Tilletia</taxon>
    </lineage>
</organism>
<dbReference type="PROSITE" id="PS00623">
    <property type="entry name" value="GMC_OXRED_1"/>
    <property type="match status" value="1"/>
</dbReference>
<proteinExistence type="inferred from homology"/>
<evidence type="ECO:0000256" key="5">
    <source>
        <dbReference type="PIRSR" id="PIRSR000137-1"/>
    </source>
</evidence>
<evidence type="ECO:0000256" key="7">
    <source>
        <dbReference type="RuleBase" id="RU003968"/>
    </source>
</evidence>
<dbReference type="Proteomes" id="UP001176517">
    <property type="component" value="Unassembled WGS sequence"/>
</dbReference>
<feature type="active site" description="Proton acceptor" evidence="5">
    <location>
        <position position="630"/>
    </location>
</feature>